<feature type="region of interest" description="Disordered" evidence="1">
    <location>
        <begin position="1"/>
        <end position="65"/>
    </location>
</feature>
<accession>A0A1I8AH96</accession>
<feature type="compositionally biased region" description="Basic and acidic residues" evidence="1">
    <location>
        <begin position="56"/>
        <end position="65"/>
    </location>
</feature>
<organism evidence="2 3">
    <name type="scientific">Steinernema glaseri</name>
    <dbReference type="NCBI Taxonomy" id="37863"/>
    <lineage>
        <taxon>Eukaryota</taxon>
        <taxon>Metazoa</taxon>
        <taxon>Ecdysozoa</taxon>
        <taxon>Nematoda</taxon>
        <taxon>Chromadorea</taxon>
        <taxon>Rhabditida</taxon>
        <taxon>Tylenchina</taxon>
        <taxon>Panagrolaimomorpha</taxon>
        <taxon>Strongyloidoidea</taxon>
        <taxon>Steinernematidae</taxon>
        <taxon>Steinernema</taxon>
    </lineage>
</organism>
<dbReference type="AlphaFoldDB" id="A0A1I8AH96"/>
<sequence length="65" mass="7588">VRRESPHSSKSRARSRQAGCVEHGDMAKEKKPRNTIFYEKSQSPHCQGIFTPKQRYARETERDVL</sequence>
<dbReference type="Proteomes" id="UP000095287">
    <property type="component" value="Unplaced"/>
</dbReference>
<evidence type="ECO:0000313" key="2">
    <source>
        <dbReference type="Proteomes" id="UP000095287"/>
    </source>
</evidence>
<evidence type="ECO:0000256" key="1">
    <source>
        <dbReference type="SAM" id="MobiDB-lite"/>
    </source>
</evidence>
<keyword evidence="2" id="KW-1185">Reference proteome</keyword>
<evidence type="ECO:0000313" key="3">
    <source>
        <dbReference type="WBParaSite" id="L893_g5765.t1"/>
    </source>
</evidence>
<proteinExistence type="predicted"/>
<dbReference type="WBParaSite" id="L893_g5765.t1">
    <property type="protein sequence ID" value="L893_g5765.t1"/>
    <property type="gene ID" value="L893_g5765"/>
</dbReference>
<protein>
    <submittedName>
        <fullName evidence="3">Uncharacterized protein</fullName>
    </submittedName>
</protein>
<reference evidence="3" key="1">
    <citation type="submission" date="2016-11" db="UniProtKB">
        <authorList>
            <consortium name="WormBaseParasite"/>
        </authorList>
    </citation>
    <scope>IDENTIFICATION</scope>
</reference>
<name>A0A1I8AH96_9BILA</name>